<dbReference type="InterPro" id="IPR023323">
    <property type="entry name" value="Tex-like_dom_sf"/>
</dbReference>
<dbReference type="Pfam" id="PF22706">
    <property type="entry name" value="Tex_central_region"/>
    <property type="match status" value="1"/>
</dbReference>
<feature type="compositionally biased region" description="Acidic residues" evidence="1">
    <location>
        <begin position="183"/>
        <end position="205"/>
    </location>
</feature>
<comment type="caution">
    <text evidence="7">The sequence shown here is derived from an EMBL/GenBank/DDBJ whole genome shotgun (WGS) entry which is preliminary data.</text>
</comment>
<evidence type="ECO:0000259" key="6">
    <source>
        <dbReference type="Pfam" id="PF22706"/>
    </source>
</evidence>
<feature type="domain" description="Spt6 SH2" evidence="3">
    <location>
        <begin position="1372"/>
        <end position="1595"/>
    </location>
</feature>
<evidence type="ECO:0000259" key="3">
    <source>
        <dbReference type="Pfam" id="PF14633"/>
    </source>
</evidence>
<reference evidence="7 8" key="1">
    <citation type="submission" date="2023-10" db="EMBL/GenBank/DDBJ databases">
        <authorList>
            <person name="Maclean D."/>
            <person name="Macfadyen A."/>
        </authorList>
    </citation>
    <scope>NUCLEOTIDE SEQUENCE [LARGE SCALE GENOMIC DNA]</scope>
</reference>
<dbReference type="InterPro" id="IPR028231">
    <property type="entry name" value="Spt6_YqgF"/>
</dbReference>
<evidence type="ECO:0000259" key="4">
    <source>
        <dbReference type="Pfam" id="PF14635"/>
    </source>
</evidence>
<dbReference type="Gene3D" id="1.10.150.850">
    <property type="entry name" value="Spt6, helix-hairpin-helix domain"/>
    <property type="match status" value="1"/>
</dbReference>
<dbReference type="InterPro" id="IPR012340">
    <property type="entry name" value="NA-bd_OB-fold"/>
</dbReference>
<dbReference type="InterPro" id="IPR032706">
    <property type="entry name" value="Spt6_HHH"/>
</dbReference>
<dbReference type="InterPro" id="IPR042066">
    <property type="entry name" value="Spt6_death-like"/>
</dbReference>
<evidence type="ECO:0000256" key="1">
    <source>
        <dbReference type="SAM" id="MobiDB-lite"/>
    </source>
</evidence>
<accession>A0AAV1I7M9</accession>
<dbReference type="SUPFAM" id="SSF158832">
    <property type="entry name" value="Tex N-terminal region-like"/>
    <property type="match status" value="1"/>
</dbReference>
<dbReference type="GO" id="GO:0008023">
    <property type="term" value="C:transcription elongation factor complex"/>
    <property type="evidence" value="ECO:0007669"/>
    <property type="project" value="TreeGrafter"/>
</dbReference>
<dbReference type="Proteomes" id="UP001314263">
    <property type="component" value="Unassembled WGS sequence"/>
</dbReference>
<feature type="compositionally biased region" description="Acidic residues" evidence="1">
    <location>
        <begin position="156"/>
        <end position="169"/>
    </location>
</feature>
<feature type="compositionally biased region" description="Acidic residues" evidence="1">
    <location>
        <begin position="104"/>
        <end position="114"/>
    </location>
</feature>
<dbReference type="GO" id="GO:0031491">
    <property type="term" value="F:nucleosome binding"/>
    <property type="evidence" value="ECO:0007669"/>
    <property type="project" value="TreeGrafter"/>
</dbReference>
<sequence>MDLENGEPAKAADEPAQKGEAANRDDEAEEVAEGEEEEDAGDGEDEGPGEDLQDSSEEDEGDGNEYDTTDRFLVADDAAEDEDGEGGKEGAAKRRKKRRRRREEDEELDEEDYELIGQRPPRREERKRIRKLTQPAAGRQHISAEDIREELFGRDDGDDDLQDVDEEEAAAQRRAERRRREEDQVDDLDDDDEFADFLVDDDEGDKPDGEPRRRRRQALARALPAGVSADAFQEAQAIFGDADELLEQFRAATARSGQQPEASEEEGDDGLDEADLAADEDAQAERLRTTEEKRKDKEMKRITAKVEPEMLARAMLRGEDDTIRTTDLPERQQLQPSQDPREWRDPNSNVLAGCAQWIRERLLPPPMDERLLEDEDDDKARSLRHAQAQETRLLLTGFREVDGPSERSMDGRYEKDELMEEVRDLSRGQRAVRDGRRSTKAKAWREDPVEQDALLESIRAVVGEVFTKHNELPFLAMYRKQMLGDLLCGRVEDMPDVIKDESSRLPTGLGPGMVQAKHRRIRRWDVLWRVYDLAVQWRALAKRQEARQAGVEEAMDHPEATAADREMLDGLKEAFHNARTPEEIADVDAKFRQKQAESQGRLESVSLESISLGAGKRRPSRRSQYENLLKTGLEPAVRQIYITADAFGQNIDLNYRTTEVEDPAIEPRELAAQYINPEAGLNTPEDVLQRAQEMAICELLAQPQVRRAVRQTFLERALISTQPTPEGEQLLDPFHVYGRVKRIRGKPVQSFTGSDTFLRIAQAEKEHLIEVNIGMDETVLDEEIFWNQLDKYQSPNQNRVAQVWNAIRATTLKTALLEHLLPQLGGELRAKLLADAQQAVLGQVSDKLWEYASEAPTQVQSGDEQAVEARLFAAVCWGPGDPATTMVMLNRDGQLVDVLYAGQLSGAIRRTRRSAQGVEDIFSDPAKRKDAERVRDFLVQHTPHKIFLGGSCMRCVQLYEDLKQVLDHILDKMPSLFTRMETGYIELDWADESLAALWETSEAALQEMGDQLPLTRRAIALGRSKLEPLAVLAALCGPPAEILSMDLHPLKELLPRQALRTAAERICITAVNQVGLDLNVVAHMAWQAAPLQFVAGLGPRKAQLLARTAQREQFVHTRLFLFRELGILGKAVFRNCSGFLRITHSSEDANAEDLHTEDASRINPTQYELAKGLAKAILDVKGDYDPEDDLVLQVQARPNDIEGFNLQDFNRQLQDAGQNDQLTAMRDIAFELAAPAGELRRQRGSGSHKTTEVFYMLCGESEDSLKEGREVAAVVTFAGSHDVLVRLPDFGDAEGVITRVARDDNQGQLRDHFVRDQPIRVRVQSLVASASNSTISKLSVTLVDDSDQDAEAWERRYCQDIEPWYHILSRDEKARAAAEKRRAKAKKVISRPIRHPNFKNLSNLQAIAAMHDADVGACLFRPSEKGTDQITLTIKVSRRTDDGLGIDAYYNVECREGPKGSAVGAHLQLGKPLELSFMGAKAPGGAQQYEDLDEILARYAEPFGQHIKQIKGHRKYREGPWEHVKAQLMQEKQRMPGAGAAYVLGAKQETPGVFYIGFILAKTPRKEHMVVTGEGVYFRHESFKNIDHVLSAFKKKPYGDRVTAGEDAAPPPPPAQPARVSRFAPLPPAPGPGPPSGVPGPPPNPMQPIKPAWLSAPQQPQPQLPAWQQQQPPYPPQPPPLQQLPGSANGFPHNQPPLQQPVPGFQGQYGRR</sequence>
<evidence type="ECO:0008006" key="9">
    <source>
        <dbReference type="Google" id="ProtNLM"/>
    </source>
</evidence>
<dbReference type="Pfam" id="PF14632">
    <property type="entry name" value="SPT6_acidic"/>
    <property type="match status" value="1"/>
</dbReference>
<feature type="compositionally biased region" description="Pro residues" evidence="1">
    <location>
        <begin position="1672"/>
        <end position="1682"/>
    </location>
</feature>
<gene>
    <name evidence="7" type="ORF">CVIRNUC_005976</name>
</gene>
<feature type="compositionally biased region" description="Basic and acidic residues" evidence="1">
    <location>
        <begin position="142"/>
        <end position="155"/>
    </location>
</feature>
<proteinExistence type="predicted"/>
<feature type="region of interest" description="Disordered" evidence="1">
    <location>
        <begin position="249"/>
        <end position="347"/>
    </location>
</feature>
<feature type="compositionally biased region" description="Acidic residues" evidence="1">
    <location>
        <begin position="26"/>
        <end position="67"/>
    </location>
</feature>
<protein>
    <recommendedName>
        <fullName evidence="9">Transcription elongation factor spt6</fullName>
    </recommendedName>
</protein>
<organism evidence="7 8">
    <name type="scientific">Coccomyxa viridis</name>
    <dbReference type="NCBI Taxonomy" id="1274662"/>
    <lineage>
        <taxon>Eukaryota</taxon>
        <taxon>Viridiplantae</taxon>
        <taxon>Chlorophyta</taxon>
        <taxon>core chlorophytes</taxon>
        <taxon>Trebouxiophyceae</taxon>
        <taxon>Trebouxiophyceae incertae sedis</taxon>
        <taxon>Coccomyxaceae</taxon>
        <taxon>Coccomyxa</taxon>
    </lineage>
</organism>
<keyword evidence="8" id="KW-1185">Reference proteome</keyword>
<dbReference type="SUPFAM" id="SSF53098">
    <property type="entry name" value="Ribonuclease H-like"/>
    <property type="match status" value="1"/>
</dbReference>
<evidence type="ECO:0000313" key="8">
    <source>
        <dbReference type="Proteomes" id="UP001314263"/>
    </source>
</evidence>
<dbReference type="GO" id="GO:0140673">
    <property type="term" value="P:transcription elongation-coupled chromatin remodeling"/>
    <property type="evidence" value="ECO:0007669"/>
    <property type="project" value="InterPro"/>
</dbReference>
<feature type="compositionally biased region" description="Pro residues" evidence="1">
    <location>
        <begin position="1625"/>
        <end position="1648"/>
    </location>
</feature>
<dbReference type="Gene3D" id="3.30.420.140">
    <property type="entry name" value="YqgF/RNase H-like domain"/>
    <property type="match status" value="1"/>
</dbReference>
<dbReference type="PANTHER" id="PTHR10145:SF6">
    <property type="entry name" value="TRANSCRIPTION ELONGATION FACTOR SPT6"/>
    <property type="match status" value="1"/>
</dbReference>
<evidence type="ECO:0000259" key="2">
    <source>
        <dbReference type="Pfam" id="PF14632"/>
    </source>
</evidence>
<dbReference type="Gene3D" id="1.10.10.650">
    <property type="entry name" value="RuvA domain 2-like"/>
    <property type="match status" value="1"/>
</dbReference>
<feature type="compositionally biased region" description="Basic and acidic residues" evidence="1">
    <location>
        <begin position="10"/>
        <end position="25"/>
    </location>
</feature>
<dbReference type="InterPro" id="IPR036860">
    <property type="entry name" value="SH2_dom_sf"/>
</dbReference>
<dbReference type="Pfam" id="PF14633">
    <property type="entry name" value="SH2_2"/>
    <property type="match status" value="1"/>
</dbReference>
<dbReference type="Pfam" id="PF14635">
    <property type="entry name" value="HHH_7"/>
    <property type="match status" value="1"/>
</dbReference>
<feature type="region of interest" description="Disordered" evidence="1">
    <location>
        <begin position="1601"/>
        <end position="1712"/>
    </location>
</feature>
<dbReference type="CDD" id="cd09918">
    <property type="entry name" value="SH2_Nterm_SPT6_like"/>
    <property type="match status" value="1"/>
</dbReference>
<dbReference type="InterPro" id="IPR017072">
    <property type="entry name" value="TF_Spt6"/>
</dbReference>
<feature type="domain" description="Spt6 acidic N-terminal" evidence="2">
    <location>
        <begin position="54"/>
        <end position="132"/>
    </location>
</feature>
<evidence type="ECO:0000259" key="5">
    <source>
        <dbReference type="Pfam" id="PF14639"/>
    </source>
</evidence>
<feature type="compositionally biased region" description="Acidic residues" evidence="1">
    <location>
        <begin position="262"/>
        <end position="282"/>
    </location>
</feature>
<dbReference type="InterPro" id="IPR035019">
    <property type="entry name" value="Spt6_SH2_N"/>
</dbReference>
<feature type="domain" description="Transcription elongation factor Spt6 helix-hairpin-helix motif" evidence="4">
    <location>
        <begin position="1041"/>
        <end position="1142"/>
    </location>
</feature>
<dbReference type="PANTHER" id="PTHR10145">
    <property type="entry name" value="TRANSCRIPTION ELONGATION FACTOR SPT6"/>
    <property type="match status" value="1"/>
</dbReference>
<dbReference type="InterPro" id="IPR028083">
    <property type="entry name" value="Spt6_acidic_N_dom"/>
</dbReference>
<dbReference type="Gene3D" id="2.40.50.140">
    <property type="entry name" value="Nucleic acid-binding proteins"/>
    <property type="match status" value="1"/>
</dbReference>
<dbReference type="Gene3D" id="1.10.3500.10">
    <property type="entry name" value="Tex N-terminal region-like"/>
    <property type="match status" value="1"/>
</dbReference>
<dbReference type="Gene3D" id="1.10.10.2740">
    <property type="entry name" value="Spt6, Death-like domain"/>
    <property type="match status" value="1"/>
</dbReference>
<feature type="domain" description="Transcription elongation factor Spt6 YqgF" evidence="5">
    <location>
        <begin position="878"/>
        <end position="1036"/>
    </location>
</feature>
<dbReference type="GO" id="GO:0034728">
    <property type="term" value="P:nucleosome organization"/>
    <property type="evidence" value="ECO:0007669"/>
    <property type="project" value="TreeGrafter"/>
</dbReference>
<dbReference type="InterPro" id="IPR037027">
    <property type="entry name" value="YqgF/RNaseH-like_dom_sf"/>
</dbReference>
<evidence type="ECO:0000313" key="7">
    <source>
        <dbReference type="EMBL" id="CAK0782781.1"/>
    </source>
</evidence>
<feature type="compositionally biased region" description="Basic and acidic residues" evidence="1">
    <location>
        <begin position="170"/>
        <end position="182"/>
    </location>
</feature>
<dbReference type="GO" id="GO:0042393">
    <property type="term" value="F:histone binding"/>
    <property type="evidence" value="ECO:0007669"/>
    <property type="project" value="TreeGrafter"/>
</dbReference>
<dbReference type="InterPro" id="IPR023319">
    <property type="entry name" value="Tex-like_HTH_dom_sf"/>
</dbReference>
<dbReference type="EMBL" id="CAUYUE010000007">
    <property type="protein sequence ID" value="CAK0782781.1"/>
    <property type="molecule type" value="Genomic_DNA"/>
</dbReference>
<dbReference type="Pfam" id="PF14639">
    <property type="entry name" value="YqgF"/>
    <property type="match status" value="1"/>
</dbReference>
<feature type="domain" description="Tex-like central region" evidence="6">
    <location>
        <begin position="662"/>
        <end position="840"/>
    </location>
</feature>
<dbReference type="Gene3D" id="3.30.505.10">
    <property type="entry name" value="SH2 domain"/>
    <property type="match status" value="2"/>
</dbReference>
<name>A0AAV1I7M9_9CHLO</name>
<dbReference type="InterPro" id="IPR055179">
    <property type="entry name" value="Tex-like_central_region"/>
</dbReference>
<feature type="region of interest" description="Disordered" evidence="1">
    <location>
        <begin position="1"/>
        <end position="229"/>
    </location>
</feature>
<feature type="compositionally biased region" description="Basic and acidic residues" evidence="1">
    <location>
        <begin position="283"/>
        <end position="330"/>
    </location>
</feature>
<dbReference type="InterPro" id="IPR012337">
    <property type="entry name" value="RNaseH-like_sf"/>
</dbReference>
<dbReference type="InterPro" id="IPR035420">
    <property type="entry name" value="Spt6_SH2"/>
</dbReference>